<keyword evidence="2" id="KW-0808">Transferase</keyword>
<dbReference type="InterPro" id="IPR016181">
    <property type="entry name" value="Acyl_CoA_acyltransferase"/>
</dbReference>
<evidence type="ECO:0000259" key="1">
    <source>
        <dbReference type="PROSITE" id="PS51186"/>
    </source>
</evidence>
<dbReference type="InterPro" id="IPR051908">
    <property type="entry name" value="Ribosomal_N-acetyltransferase"/>
</dbReference>
<gene>
    <name evidence="2" type="ORF">E6H03_03305</name>
</gene>
<dbReference type="GO" id="GO:1990189">
    <property type="term" value="F:protein N-terminal-serine acetyltransferase activity"/>
    <property type="evidence" value="ECO:0007669"/>
    <property type="project" value="TreeGrafter"/>
</dbReference>
<organism evidence="2 3">
    <name type="scientific">Candidatus Segetimicrobium genomatis</name>
    <dbReference type="NCBI Taxonomy" id="2569760"/>
    <lineage>
        <taxon>Bacteria</taxon>
        <taxon>Bacillati</taxon>
        <taxon>Candidatus Sysuimicrobiota</taxon>
        <taxon>Candidatus Sysuimicrobiia</taxon>
        <taxon>Candidatus Sysuimicrobiales</taxon>
        <taxon>Candidatus Segetimicrobiaceae</taxon>
        <taxon>Candidatus Segetimicrobium</taxon>
    </lineage>
</organism>
<dbReference type="PROSITE" id="PS51186">
    <property type="entry name" value="GNAT"/>
    <property type="match status" value="1"/>
</dbReference>
<dbReference type="AlphaFoldDB" id="A0A537JK09"/>
<proteinExistence type="predicted"/>
<dbReference type="Pfam" id="PF13302">
    <property type="entry name" value="Acetyltransf_3"/>
    <property type="match status" value="1"/>
</dbReference>
<name>A0A537JK09_9BACT</name>
<dbReference type="InterPro" id="IPR000182">
    <property type="entry name" value="GNAT_dom"/>
</dbReference>
<dbReference type="EMBL" id="VBAN01000099">
    <property type="protein sequence ID" value="TMI83652.1"/>
    <property type="molecule type" value="Genomic_DNA"/>
</dbReference>
<dbReference type="PANTHER" id="PTHR43441:SF3">
    <property type="entry name" value="ACETYLTRANSFERASE"/>
    <property type="match status" value="1"/>
</dbReference>
<comment type="caution">
    <text evidence="2">The sequence shown here is derived from an EMBL/GenBank/DDBJ whole genome shotgun (WGS) entry which is preliminary data.</text>
</comment>
<evidence type="ECO:0000313" key="3">
    <source>
        <dbReference type="Proteomes" id="UP000318093"/>
    </source>
</evidence>
<dbReference type="GO" id="GO:0008999">
    <property type="term" value="F:protein-N-terminal-alanine acetyltransferase activity"/>
    <property type="evidence" value="ECO:0007669"/>
    <property type="project" value="TreeGrafter"/>
</dbReference>
<feature type="domain" description="N-acetyltransferase" evidence="1">
    <location>
        <begin position="28"/>
        <end position="189"/>
    </location>
</feature>
<dbReference type="GO" id="GO:0005737">
    <property type="term" value="C:cytoplasm"/>
    <property type="evidence" value="ECO:0007669"/>
    <property type="project" value="TreeGrafter"/>
</dbReference>
<dbReference type="SUPFAM" id="SSF55729">
    <property type="entry name" value="Acyl-CoA N-acyltransferases (Nat)"/>
    <property type="match status" value="1"/>
</dbReference>
<evidence type="ECO:0000313" key="2">
    <source>
        <dbReference type="EMBL" id="TMI83652.1"/>
    </source>
</evidence>
<protein>
    <submittedName>
        <fullName evidence="2">GNAT family N-acetyltransferase</fullName>
    </submittedName>
</protein>
<dbReference type="PANTHER" id="PTHR43441">
    <property type="entry name" value="RIBOSOMAL-PROTEIN-SERINE ACETYLTRANSFERASE"/>
    <property type="match status" value="1"/>
</dbReference>
<dbReference type="Gene3D" id="3.40.630.30">
    <property type="match status" value="1"/>
</dbReference>
<dbReference type="Proteomes" id="UP000318093">
    <property type="component" value="Unassembled WGS sequence"/>
</dbReference>
<accession>A0A537JK09</accession>
<reference evidence="2 3" key="1">
    <citation type="journal article" date="2019" name="Nat. Microbiol.">
        <title>Mediterranean grassland soil C-N compound turnover is dependent on rainfall and depth, and is mediated by genomically divergent microorganisms.</title>
        <authorList>
            <person name="Diamond S."/>
            <person name="Andeer P.F."/>
            <person name="Li Z."/>
            <person name="Crits-Christoph A."/>
            <person name="Burstein D."/>
            <person name="Anantharaman K."/>
            <person name="Lane K.R."/>
            <person name="Thomas B.C."/>
            <person name="Pan C."/>
            <person name="Northen T.R."/>
            <person name="Banfield J.F."/>
        </authorList>
    </citation>
    <scope>NUCLEOTIDE SEQUENCE [LARGE SCALE GENOMIC DNA]</scope>
    <source>
        <strain evidence="2">NP_6</strain>
    </source>
</reference>
<sequence>MGYGSGILPGVRPPPLVAIPTALSGPRVLLRPYLPRDAAAFLEAIEESRAHLEPWLPWVQSVRSLADARADLAKVRSRWRARVDLAMGIFHRETGRLLGGSGLHRIDWTMRMFEIGYWIRAAEEGRGYVTEAVQLLTRLAFEGLQAARVEIRMDPRNVRSRRVASRLGFAAGPAGRPADRHVFALIPEDCAALAWVARSGGGARDDPS</sequence>